<protein>
    <recommendedName>
        <fullName evidence="3">ATPase AAA-type core domain-containing protein</fullName>
    </recommendedName>
</protein>
<accession>A0ABS1DF68</accession>
<evidence type="ECO:0000313" key="2">
    <source>
        <dbReference type="Proteomes" id="UP001296873"/>
    </source>
</evidence>
<evidence type="ECO:0008006" key="3">
    <source>
        <dbReference type="Google" id="ProtNLM"/>
    </source>
</evidence>
<dbReference type="InterPro" id="IPR027417">
    <property type="entry name" value="P-loop_NTPase"/>
</dbReference>
<reference evidence="1 2" key="1">
    <citation type="journal article" date="2020" name="Microorganisms">
        <title>Osmotic Adaptation and Compatible Solute Biosynthesis of Phototrophic Bacteria as Revealed from Genome Analyses.</title>
        <authorList>
            <person name="Imhoff J.F."/>
            <person name="Rahn T."/>
            <person name="Kunzel S."/>
            <person name="Keller A."/>
            <person name="Neulinger S.C."/>
        </authorList>
    </citation>
    <scope>NUCLEOTIDE SEQUENCE [LARGE SCALE GENOMIC DNA]</scope>
    <source>
        <strain evidence="1 2">DSM 9895</strain>
    </source>
</reference>
<dbReference type="Gene3D" id="3.40.50.300">
    <property type="entry name" value="P-loop containing nucleotide triphosphate hydrolases"/>
    <property type="match status" value="1"/>
</dbReference>
<dbReference type="RefSeq" id="WP_200341432.1">
    <property type="nucleotide sequence ID" value="NZ_NRRL01000038.1"/>
</dbReference>
<evidence type="ECO:0000313" key="1">
    <source>
        <dbReference type="EMBL" id="MBK1669105.1"/>
    </source>
</evidence>
<keyword evidence="2" id="KW-1185">Reference proteome</keyword>
<dbReference type="Proteomes" id="UP001296873">
    <property type="component" value="Unassembled WGS sequence"/>
</dbReference>
<comment type="caution">
    <text evidence="1">The sequence shown here is derived from an EMBL/GenBank/DDBJ whole genome shotgun (WGS) entry which is preliminary data.</text>
</comment>
<name>A0ABS1DF68_9PROT</name>
<sequence>MAQHEGRPLLRVTPSDLNQASRTFSEWEGPIGLTHVTHRARELGAVLFIDEADPLARRRPAGSGHNTLAERLALYFEHQDVPVIYGFARRPTSIDPGVIQELDSDASR</sequence>
<gene>
    <name evidence="1" type="ORF">CKO28_13785</name>
</gene>
<dbReference type="EMBL" id="NRRL01000038">
    <property type="protein sequence ID" value="MBK1669105.1"/>
    <property type="molecule type" value="Genomic_DNA"/>
</dbReference>
<proteinExistence type="predicted"/>
<organism evidence="1 2">
    <name type="scientific">Rhodovibrio sodomensis</name>
    <dbReference type="NCBI Taxonomy" id="1088"/>
    <lineage>
        <taxon>Bacteria</taxon>
        <taxon>Pseudomonadati</taxon>
        <taxon>Pseudomonadota</taxon>
        <taxon>Alphaproteobacteria</taxon>
        <taxon>Rhodospirillales</taxon>
        <taxon>Rhodovibrionaceae</taxon>
        <taxon>Rhodovibrio</taxon>
    </lineage>
</organism>